<sequence>MGYILVRSLLSLLLLTSSFGFPTLESSEVATTIIASTEIASIDETPVPTEYADDDYRKYFTTIPRTYSATDSIVIVRPKSPHLEAISSTPSLRTFANWKPNSNLHPDIPSTLRHFGNLGSHSRPASQRSIDATFIWFAPKKTTTTARVTVTPTPLAIPAPTPTPVSVSTSVVVPVVLPAVSPVVSPKVSPNVTPSKVNKPKPVTAAHVWPVFWPWPILMRSRPVNGPVFKTVIKQHAMMVGTSSTVGADYETYTSCASESVSANSEPVWSATKETSAPPLPSRTAMIVIKEITTVRSINPKIPDIVCTEYVKRPLYKRSRVDQPPATPTIPPQRSFWNSRFATTFNDVARIMGFVLIALAVGASAVLVLTCCCPPLTRFLQRSGPTARAPASVDYQNEKQLTTPLQSLRNFGRRVISRPELAHVGWGAYPTQTNSMHHTSHSPSSTEWSTSTESSTEPLSTVHSAAHVDGILSTGNSTSRSASCKGSTQRRKKVMVLAQTV</sequence>
<organism evidence="4 5">
    <name type="scientific">Ascodesmis nigricans</name>
    <dbReference type="NCBI Taxonomy" id="341454"/>
    <lineage>
        <taxon>Eukaryota</taxon>
        <taxon>Fungi</taxon>
        <taxon>Dikarya</taxon>
        <taxon>Ascomycota</taxon>
        <taxon>Pezizomycotina</taxon>
        <taxon>Pezizomycetes</taxon>
        <taxon>Pezizales</taxon>
        <taxon>Ascodesmidaceae</taxon>
        <taxon>Ascodesmis</taxon>
    </lineage>
</organism>
<evidence type="ECO:0000313" key="4">
    <source>
        <dbReference type="EMBL" id="TGZ76974.1"/>
    </source>
</evidence>
<feature type="compositionally biased region" description="Polar residues" evidence="1">
    <location>
        <begin position="473"/>
        <end position="487"/>
    </location>
</feature>
<feature type="signal peptide" evidence="3">
    <location>
        <begin position="1"/>
        <end position="20"/>
    </location>
</feature>
<dbReference type="AlphaFoldDB" id="A0A4V3SHP4"/>
<keyword evidence="2" id="KW-0812">Transmembrane</keyword>
<keyword evidence="2" id="KW-1133">Transmembrane helix</keyword>
<evidence type="ECO:0000313" key="5">
    <source>
        <dbReference type="Proteomes" id="UP000298138"/>
    </source>
</evidence>
<feature type="compositionally biased region" description="Low complexity" evidence="1">
    <location>
        <begin position="433"/>
        <end position="461"/>
    </location>
</feature>
<name>A0A4V3SHP4_9PEZI</name>
<evidence type="ECO:0008006" key="6">
    <source>
        <dbReference type="Google" id="ProtNLM"/>
    </source>
</evidence>
<dbReference type="InParanoid" id="A0A4V3SHP4"/>
<gene>
    <name evidence="4" type="ORF">EX30DRAFT_398912</name>
</gene>
<protein>
    <recommendedName>
        <fullName evidence="6">Mid2 domain-containing protein</fullName>
    </recommendedName>
</protein>
<keyword evidence="3" id="KW-0732">Signal</keyword>
<keyword evidence="5" id="KW-1185">Reference proteome</keyword>
<dbReference type="EMBL" id="ML220162">
    <property type="protein sequence ID" value="TGZ76974.1"/>
    <property type="molecule type" value="Genomic_DNA"/>
</dbReference>
<evidence type="ECO:0000256" key="1">
    <source>
        <dbReference type="SAM" id="MobiDB-lite"/>
    </source>
</evidence>
<evidence type="ECO:0000256" key="3">
    <source>
        <dbReference type="SAM" id="SignalP"/>
    </source>
</evidence>
<feature type="transmembrane region" description="Helical" evidence="2">
    <location>
        <begin position="351"/>
        <end position="373"/>
    </location>
</feature>
<proteinExistence type="predicted"/>
<feature type="region of interest" description="Disordered" evidence="1">
    <location>
        <begin position="432"/>
        <end position="491"/>
    </location>
</feature>
<dbReference type="Proteomes" id="UP000298138">
    <property type="component" value="Unassembled WGS sequence"/>
</dbReference>
<feature type="chain" id="PRO_5020451104" description="Mid2 domain-containing protein" evidence="3">
    <location>
        <begin position="21"/>
        <end position="501"/>
    </location>
</feature>
<accession>A0A4V3SHP4</accession>
<reference evidence="4 5" key="1">
    <citation type="submission" date="2019-04" db="EMBL/GenBank/DDBJ databases">
        <title>Comparative genomics and transcriptomics to analyze fruiting body development in filamentous ascomycetes.</title>
        <authorList>
            <consortium name="DOE Joint Genome Institute"/>
            <person name="Lutkenhaus R."/>
            <person name="Traeger S."/>
            <person name="Breuer J."/>
            <person name="Kuo A."/>
            <person name="Lipzen A."/>
            <person name="Pangilinan J."/>
            <person name="Dilworth D."/>
            <person name="Sandor L."/>
            <person name="Poggeler S."/>
            <person name="Barry K."/>
            <person name="Grigoriev I.V."/>
            <person name="Nowrousian M."/>
        </authorList>
    </citation>
    <scope>NUCLEOTIDE SEQUENCE [LARGE SCALE GENOMIC DNA]</scope>
    <source>
        <strain evidence="4 5">CBS 389.68</strain>
    </source>
</reference>
<evidence type="ECO:0000256" key="2">
    <source>
        <dbReference type="SAM" id="Phobius"/>
    </source>
</evidence>
<keyword evidence="2" id="KW-0472">Membrane</keyword>